<protein>
    <submittedName>
        <fullName evidence="2">Uncharacterized protein</fullName>
    </submittedName>
</protein>
<evidence type="ECO:0000313" key="2">
    <source>
        <dbReference type="EMBL" id="GBP27578.1"/>
    </source>
</evidence>
<feature type="compositionally biased region" description="Basic residues" evidence="1">
    <location>
        <begin position="10"/>
        <end position="20"/>
    </location>
</feature>
<feature type="region of interest" description="Disordered" evidence="1">
    <location>
        <begin position="1"/>
        <end position="22"/>
    </location>
</feature>
<gene>
    <name evidence="2" type="ORF">EVAR_18773_1</name>
</gene>
<sequence>MDDNLSTGVHLRREKPRGGRGRAECSGAFYIIFIFNYYTTPTRKKKETRRNNDVIRRRGRAPKTNSDFSFVGLLLLGAFSREPCRERDRMRATVDMSESADHCRCGGSSTLSLAVGHVTMYSCTGSTLTWCPRIGQANTDHIYCFGSNPKSILDHVVGASIVIFYHFTNTGNIIWSDCWNRPSRMFFILKLNPKHIGTQTNLSVENAVKIGNANTNNSAAQPLYYRQYQRWPCRNEGLSRVHVFAIDVITRRGQSVQIVI</sequence>
<dbReference type="Proteomes" id="UP000299102">
    <property type="component" value="Unassembled WGS sequence"/>
</dbReference>
<dbReference type="AlphaFoldDB" id="A0A4C1UMB9"/>
<keyword evidence="3" id="KW-1185">Reference proteome</keyword>
<name>A0A4C1UMB9_EUMVA</name>
<dbReference type="EMBL" id="BGZK01000195">
    <property type="protein sequence ID" value="GBP27578.1"/>
    <property type="molecule type" value="Genomic_DNA"/>
</dbReference>
<accession>A0A4C1UMB9</accession>
<reference evidence="2 3" key="1">
    <citation type="journal article" date="2019" name="Commun. Biol.">
        <title>The bagworm genome reveals a unique fibroin gene that provides high tensile strength.</title>
        <authorList>
            <person name="Kono N."/>
            <person name="Nakamura H."/>
            <person name="Ohtoshi R."/>
            <person name="Tomita M."/>
            <person name="Numata K."/>
            <person name="Arakawa K."/>
        </authorList>
    </citation>
    <scope>NUCLEOTIDE SEQUENCE [LARGE SCALE GENOMIC DNA]</scope>
</reference>
<proteinExistence type="predicted"/>
<evidence type="ECO:0000256" key="1">
    <source>
        <dbReference type="SAM" id="MobiDB-lite"/>
    </source>
</evidence>
<evidence type="ECO:0000313" key="3">
    <source>
        <dbReference type="Proteomes" id="UP000299102"/>
    </source>
</evidence>
<comment type="caution">
    <text evidence="2">The sequence shown here is derived from an EMBL/GenBank/DDBJ whole genome shotgun (WGS) entry which is preliminary data.</text>
</comment>
<organism evidence="2 3">
    <name type="scientific">Eumeta variegata</name>
    <name type="common">Bagworm moth</name>
    <name type="synonym">Eumeta japonica</name>
    <dbReference type="NCBI Taxonomy" id="151549"/>
    <lineage>
        <taxon>Eukaryota</taxon>
        <taxon>Metazoa</taxon>
        <taxon>Ecdysozoa</taxon>
        <taxon>Arthropoda</taxon>
        <taxon>Hexapoda</taxon>
        <taxon>Insecta</taxon>
        <taxon>Pterygota</taxon>
        <taxon>Neoptera</taxon>
        <taxon>Endopterygota</taxon>
        <taxon>Lepidoptera</taxon>
        <taxon>Glossata</taxon>
        <taxon>Ditrysia</taxon>
        <taxon>Tineoidea</taxon>
        <taxon>Psychidae</taxon>
        <taxon>Oiketicinae</taxon>
        <taxon>Eumeta</taxon>
    </lineage>
</organism>